<dbReference type="AlphaFoldDB" id="A0A6I4ICA7"/>
<accession>A0A6I4ICA7</accession>
<dbReference type="InterPro" id="IPR038636">
    <property type="entry name" value="Wzi_sf"/>
</dbReference>
<dbReference type="Proteomes" id="UP000434850">
    <property type="component" value="Unassembled WGS sequence"/>
</dbReference>
<sequence>MFVATAFSFNAKDAWAQAEYQPYSYQFYQKLSDSVYSTNSKFHSSIKPYIISEPTLYPKYKSLMDYGVDTAVKHSWVHRKLFDEHLIDIKHEDYTFFADYLPDLTIGRDFSNSRNTWLNTRGYQVGGTIGKKFYFYSSGYENQAVFANYYDTYVNQTGVVSGQAYDRKYGQNRTKDWSYVTALMSFTPSKYINIAFGHDKNFIGDGYRSMLLSDFSSPYTFLKLTGTLGNVRYMTMWSYMQDPRSAKLSYETGNRKKWGVFHYLDWNVTDRLSLGFFDSIIWGDTDDAGNKRGFDLTYGNPIIFLRPLEADNGSPDNALIGFNGKYEFSNQLIAYGQFALDEFEASNFFSNKGSSRNKYGWQIGLRGANVFNVNRLNYLVEYNGAKPYTYAQEKSINNYAHNSEPIAHPWTANFKEVVGMANYSYKRFDFSGQLTYGHYGLDYNNLNWGKDPFRNYLTGARFDGPPEEFGTRASIATEGNYTGQGLTTNLYYAEAKVAYILNPKYNLRIELGGLYRRETNSVFADHTKMITIGLRSSFRNLYQDITRYY</sequence>
<comment type="caution">
    <text evidence="1">The sequence shown here is derived from an EMBL/GenBank/DDBJ whole genome shotgun (WGS) entry which is preliminary data.</text>
</comment>
<organism evidence="1 2">
    <name type="scientific">Mucilaginibacter aquatilis</name>
    <dbReference type="NCBI Taxonomy" id="1517760"/>
    <lineage>
        <taxon>Bacteria</taxon>
        <taxon>Pseudomonadati</taxon>
        <taxon>Bacteroidota</taxon>
        <taxon>Sphingobacteriia</taxon>
        <taxon>Sphingobacteriales</taxon>
        <taxon>Sphingobacteriaceae</taxon>
        <taxon>Mucilaginibacter</taxon>
    </lineage>
</organism>
<reference evidence="1 2" key="1">
    <citation type="submission" date="2019-12" db="EMBL/GenBank/DDBJ databases">
        <title>Mucilaginibacter sp. HME9299 genome sequencing and assembly.</title>
        <authorList>
            <person name="Kang H."/>
            <person name="Kim H."/>
            <person name="Joh K."/>
        </authorList>
    </citation>
    <scope>NUCLEOTIDE SEQUENCE [LARGE SCALE GENOMIC DNA]</scope>
    <source>
        <strain evidence="1 2">HME9299</strain>
    </source>
</reference>
<proteinExistence type="predicted"/>
<keyword evidence="2" id="KW-1185">Reference proteome</keyword>
<gene>
    <name evidence="1" type="ORF">GO816_08735</name>
</gene>
<protein>
    <submittedName>
        <fullName evidence="1">Gliding motility protein RemB</fullName>
    </submittedName>
</protein>
<evidence type="ECO:0000313" key="1">
    <source>
        <dbReference type="EMBL" id="MVN91206.1"/>
    </source>
</evidence>
<evidence type="ECO:0000313" key="2">
    <source>
        <dbReference type="Proteomes" id="UP000434850"/>
    </source>
</evidence>
<dbReference type="Gene3D" id="2.40.160.130">
    <property type="entry name" value="Capsule assembly protein Wzi"/>
    <property type="match status" value="1"/>
</dbReference>
<name>A0A6I4ICA7_9SPHI</name>
<dbReference type="EMBL" id="WQLA01000003">
    <property type="protein sequence ID" value="MVN91206.1"/>
    <property type="molecule type" value="Genomic_DNA"/>
</dbReference>